<dbReference type="GO" id="GO:0005524">
    <property type="term" value="F:ATP binding"/>
    <property type="evidence" value="ECO:0007669"/>
    <property type="project" value="UniProtKB-KW"/>
</dbReference>
<dbReference type="GO" id="GO:0016887">
    <property type="term" value="F:ATP hydrolysis activity"/>
    <property type="evidence" value="ECO:0007669"/>
    <property type="project" value="InterPro"/>
</dbReference>
<dbReference type="PANTHER" id="PTHR43117:SF4">
    <property type="entry name" value="OSMOPROTECTANT IMPORT ATP-BINDING PROTEIN OSMV"/>
    <property type="match status" value="1"/>
</dbReference>
<dbReference type="PROSITE" id="PS50893">
    <property type="entry name" value="ABC_TRANSPORTER_2"/>
    <property type="match status" value="2"/>
</dbReference>
<feature type="domain" description="ABC transporter" evidence="5">
    <location>
        <begin position="306"/>
        <end position="582"/>
    </location>
</feature>
<dbReference type="Proteomes" id="UP000054270">
    <property type="component" value="Unassembled WGS sequence"/>
</dbReference>
<keyword evidence="3" id="KW-0547">Nucleotide-binding</keyword>
<protein>
    <recommendedName>
        <fullName evidence="5">ABC transporter domain-containing protein</fullName>
    </recommendedName>
</protein>
<dbReference type="SMART" id="SM00382">
    <property type="entry name" value="AAA"/>
    <property type="match status" value="2"/>
</dbReference>
<evidence type="ECO:0000313" key="6">
    <source>
        <dbReference type="EMBL" id="KJA20626.1"/>
    </source>
</evidence>
<keyword evidence="4" id="KW-0067">ATP-binding</keyword>
<evidence type="ECO:0000256" key="4">
    <source>
        <dbReference type="ARBA" id="ARBA00022840"/>
    </source>
</evidence>
<dbReference type="AlphaFoldDB" id="A0A0D2NVU2"/>
<evidence type="ECO:0000256" key="2">
    <source>
        <dbReference type="ARBA" id="ARBA00022448"/>
    </source>
</evidence>
<dbReference type="InterPro" id="IPR003439">
    <property type="entry name" value="ABC_transporter-like_ATP-bd"/>
</dbReference>
<sequence>MSLLAFKNMHILGRNVLVSSTRRYVNSDSSAPIIRIPFGSNVYAFGTPSTTSRPLISNLNWNVRETEAWAVVSGTGGGKRALFKALLGHARVAPPTTEIQGQWAQAGGLYPFLANTGADPYTRVSYVSFRHRGGGESGVFFDYTARYGAIREEEDRVTLKDTLSASAAAEKEPELFDTLIKQMGLTGLLDIPTITLSNGQTRRARIVKAILDQPELLLLDEPLTGLDASSRKALNEILERLHLARAPRVIIGLRKGEEIPRWITHVLEIAEGTAIGREVIPSDHLPHQNISGVSKPTKSPRKEVLVDMKNVNVVYGERKVLTDISWEICRGDRWHLRGANGSGKTTLLSLLTGDHPQSYVQAHLNLPALGGDGPLPRKKIPTAHLRRLIGIVSPEMFDAFPRRHPGMSVWEAVTTGFDGGFVPRTRDAPSAMRQHGTAGWVDVADEEVPQVDMILEESRELLRRHRIARCWEVLGALGPAAWNQGGPESTAAFASSQFSARSPGEQRLVLLMRALVDRPPLILLDEVWSGMDDSMIAAARRYLRGELPGILGVNNTQAVVVITHWEDEVPWNSEEVRRFTLG</sequence>
<comment type="similarity">
    <text evidence="1">Belongs to the ABC transporter superfamily.</text>
</comment>
<gene>
    <name evidence="6" type="ORF">HYPSUDRAFT_782484</name>
</gene>
<dbReference type="InterPro" id="IPR003593">
    <property type="entry name" value="AAA+_ATPase"/>
</dbReference>
<dbReference type="OMA" id="WEIKKHI"/>
<dbReference type="SUPFAM" id="SSF52540">
    <property type="entry name" value="P-loop containing nucleoside triphosphate hydrolases"/>
    <property type="match status" value="2"/>
</dbReference>
<feature type="domain" description="ABC transporter" evidence="5">
    <location>
        <begin position="36"/>
        <end position="296"/>
    </location>
</feature>
<organism evidence="6 7">
    <name type="scientific">Hypholoma sublateritium (strain FD-334 SS-4)</name>
    <dbReference type="NCBI Taxonomy" id="945553"/>
    <lineage>
        <taxon>Eukaryota</taxon>
        <taxon>Fungi</taxon>
        <taxon>Dikarya</taxon>
        <taxon>Basidiomycota</taxon>
        <taxon>Agaricomycotina</taxon>
        <taxon>Agaricomycetes</taxon>
        <taxon>Agaricomycetidae</taxon>
        <taxon>Agaricales</taxon>
        <taxon>Agaricineae</taxon>
        <taxon>Strophariaceae</taxon>
        <taxon>Hypholoma</taxon>
    </lineage>
</organism>
<evidence type="ECO:0000259" key="5">
    <source>
        <dbReference type="PROSITE" id="PS50893"/>
    </source>
</evidence>
<keyword evidence="7" id="KW-1185">Reference proteome</keyword>
<keyword evidence="2" id="KW-0813">Transport</keyword>
<proteinExistence type="inferred from homology"/>
<evidence type="ECO:0000313" key="7">
    <source>
        <dbReference type="Proteomes" id="UP000054270"/>
    </source>
</evidence>
<evidence type="ECO:0000256" key="1">
    <source>
        <dbReference type="ARBA" id="ARBA00005417"/>
    </source>
</evidence>
<name>A0A0D2NVU2_HYPSF</name>
<dbReference type="Gene3D" id="3.40.50.300">
    <property type="entry name" value="P-loop containing nucleotide triphosphate hydrolases"/>
    <property type="match status" value="2"/>
</dbReference>
<reference evidence="7" key="1">
    <citation type="submission" date="2014-04" db="EMBL/GenBank/DDBJ databases">
        <title>Evolutionary Origins and Diversification of the Mycorrhizal Mutualists.</title>
        <authorList>
            <consortium name="DOE Joint Genome Institute"/>
            <consortium name="Mycorrhizal Genomics Consortium"/>
            <person name="Kohler A."/>
            <person name="Kuo A."/>
            <person name="Nagy L.G."/>
            <person name="Floudas D."/>
            <person name="Copeland A."/>
            <person name="Barry K.W."/>
            <person name="Cichocki N."/>
            <person name="Veneault-Fourrey C."/>
            <person name="LaButti K."/>
            <person name="Lindquist E.A."/>
            <person name="Lipzen A."/>
            <person name="Lundell T."/>
            <person name="Morin E."/>
            <person name="Murat C."/>
            <person name="Riley R."/>
            <person name="Ohm R."/>
            <person name="Sun H."/>
            <person name="Tunlid A."/>
            <person name="Henrissat B."/>
            <person name="Grigoriev I.V."/>
            <person name="Hibbett D.S."/>
            <person name="Martin F."/>
        </authorList>
    </citation>
    <scope>NUCLEOTIDE SEQUENCE [LARGE SCALE GENOMIC DNA]</scope>
    <source>
        <strain evidence="7">FD-334 SS-4</strain>
    </source>
</reference>
<dbReference type="OrthoDB" id="10255969at2759"/>
<dbReference type="STRING" id="945553.A0A0D2NVU2"/>
<dbReference type="InterPro" id="IPR027417">
    <property type="entry name" value="P-loop_NTPase"/>
</dbReference>
<evidence type="ECO:0000256" key="3">
    <source>
        <dbReference type="ARBA" id="ARBA00022741"/>
    </source>
</evidence>
<dbReference type="PANTHER" id="PTHR43117">
    <property type="entry name" value="OSMOPROTECTANT IMPORT ATP-BINDING PROTEIN OSMV"/>
    <property type="match status" value="1"/>
</dbReference>
<dbReference type="Pfam" id="PF00005">
    <property type="entry name" value="ABC_tran"/>
    <property type="match status" value="2"/>
</dbReference>
<accession>A0A0D2NVU2</accession>
<dbReference type="EMBL" id="KN817565">
    <property type="protein sequence ID" value="KJA20626.1"/>
    <property type="molecule type" value="Genomic_DNA"/>
</dbReference>